<dbReference type="Proteomes" id="UP001431926">
    <property type="component" value="Chromosome"/>
</dbReference>
<accession>A0ABZ1ZWT4</accession>
<keyword evidence="1" id="KW-0472">Membrane</keyword>
<evidence type="ECO:0000313" key="2">
    <source>
        <dbReference type="EMBL" id="WUX41897.1"/>
    </source>
</evidence>
<feature type="transmembrane region" description="Helical" evidence="1">
    <location>
        <begin position="46"/>
        <end position="70"/>
    </location>
</feature>
<reference evidence="2" key="1">
    <citation type="submission" date="2022-10" db="EMBL/GenBank/DDBJ databases">
        <title>The complete genomes of actinobacterial strains from the NBC collection.</title>
        <authorList>
            <person name="Joergensen T.S."/>
            <person name="Alvarez Arevalo M."/>
            <person name="Sterndorff E.B."/>
            <person name="Faurdal D."/>
            <person name="Vuksanovic O."/>
            <person name="Mourched A.-S."/>
            <person name="Charusanti P."/>
            <person name="Shaw S."/>
            <person name="Blin K."/>
            <person name="Weber T."/>
        </authorList>
    </citation>
    <scope>NUCLEOTIDE SEQUENCE</scope>
    <source>
        <strain evidence="2">NBC_01436</strain>
    </source>
</reference>
<dbReference type="EMBL" id="CP109491">
    <property type="protein sequence ID" value="WUX41897.1"/>
    <property type="molecule type" value="Genomic_DNA"/>
</dbReference>
<dbReference type="RefSeq" id="WP_329359974.1">
    <property type="nucleotide sequence ID" value="NZ_CP109490.1"/>
</dbReference>
<proteinExistence type="predicted"/>
<sequence length="204" mass="21276">MLGYWLAVVRRLALPALAISAVCAAAMTAALVLGDGTPWIGAAPHALAAGAVIALAFTAVLSTSTVVSAARTARRYGLTLGPEAVVLPSVREVRVPAIESRTAFQLTDSVRYAVEKDPVLRLDEITAFGHGTLDLTLCGPSDTAVSVQVRVTTGSKETAAVVEARPAVTYKRLDAAACWAVARIVEERVAQALRAEAADDTDTH</sequence>
<gene>
    <name evidence="2" type="ORF">OG367_39270</name>
</gene>
<keyword evidence="3" id="KW-1185">Reference proteome</keyword>
<keyword evidence="1" id="KW-0812">Transmembrane</keyword>
<protein>
    <recommendedName>
        <fullName evidence="4">Alkaline shock response membrane anchor protein AmaP</fullName>
    </recommendedName>
</protein>
<evidence type="ECO:0000313" key="3">
    <source>
        <dbReference type="Proteomes" id="UP001431926"/>
    </source>
</evidence>
<organism evidence="2 3">
    <name type="scientific">Streptomyces anulatus</name>
    <name type="common">Streptomyces chrysomallus</name>
    <dbReference type="NCBI Taxonomy" id="1892"/>
    <lineage>
        <taxon>Bacteria</taxon>
        <taxon>Bacillati</taxon>
        <taxon>Actinomycetota</taxon>
        <taxon>Actinomycetes</taxon>
        <taxon>Kitasatosporales</taxon>
        <taxon>Streptomycetaceae</taxon>
        <taxon>Streptomyces</taxon>
    </lineage>
</organism>
<feature type="transmembrane region" description="Helical" evidence="1">
    <location>
        <begin position="12"/>
        <end position="34"/>
    </location>
</feature>
<evidence type="ECO:0008006" key="4">
    <source>
        <dbReference type="Google" id="ProtNLM"/>
    </source>
</evidence>
<keyword evidence="1" id="KW-1133">Transmembrane helix</keyword>
<evidence type="ECO:0000256" key="1">
    <source>
        <dbReference type="SAM" id="Phobius"/>
    </source>
</evidence>
<name>A0ABZ1ZWT4_STRAQ</name>